<feature type="region of interest" description="Disordered" evidence="7">
    <location>
        <begin position="210"/>
        <end position="295"/>
    </location>
</feature>
<evidence type="ECO:0000256" key="2">
    <source>
        <dbReference type="ARBA" id="ARBA00022490"/>
    </source>
</evidence>
<dbReference type="Pfam" id="PF21355">
    <property type="entry name" value="TRAF-mep_MATH"/>
    <property type="match status" value="1"/>
</dbReference>
<dbReference type="CDD" id="cd16449">
    <property type="entry name" value="RING-HC"/>
    <property type="match status" value="1"/>
</dbReference>
<evidence type="ECO:0000256" key="6">
    <source>
        <dbReference type="PROSITE-ProRule" id="PRU00175"/>
    </source>
</evidence>
<dbReference type="InterPro" id="IPR049342">
    <property type="entry name" value="TRAF1-6_MATH_dom"/>
</dbReference>
<dbReference type="PROSITE" id="PS50089">
    <property type="entry name" value="ZF_RING_2"/>
    <property type="match status" value="1"/>
</dbReference>
<proteinExistence type="evidence at transcript level"/>
<reference evidence="10" key="1">
    <citation type="submission" date="2016-02" db="EMBL/GenBank/DDBJ databases">
        <title>RNAseq analyses of the midgut from blood- or serum-fed Ixodes ricinus ticks.</title>
        <authorList>
            <person name="Perner J."/>
            <person name="Provaznik J."/>
            <person name="Schrenkova J."/>
            <person name="Urbanova V."/>
            <person name="Ribeiro J.M."/>
            <person name="Kopacek P."/>
        </authorList>
    </citation>
    <scope>NUCLEOTIDE SEQUENCE</scope>
    <source>
        <tissue evidence="10">Gut</tissue>
    </source>
</reference>
<dbReference type="EMBL" id="GEFM01004915">
    <property type="protein sequence ID" value="JAP70881.1"/>
    <property type="molecule type" value="mRNA"/>
</dbReference>
<organism evidence="10">
    <name type="scientific">Ixodes ricinus</name>
    <name type="common">Common tick</name>
    <name type="synonym">Acarus ricinus</name>
    <dbReference type="NCBI Taxonomy" id="34613"/>
    <lineage>
        <taxon>Eukaryota</taxon>
        <taxon>Metazoa</taxon>
        <taxon>Ecdysozoa</taxon>
        <taxon>Arthropoda</taxon>
        <taxon>Chelicerata</taxon>
        <taxon>Arachnida</taxon>
        <taxon>Acari</taxon>
        <taxon>Parasitiformes</taxon>
        <taxon>Ixodida</taxon>
        <taxon>Ixodoidea</taxon>
        <taxon>Ixodidae</taxon>
        <taxon>Ixodinae</taxon>
        <taxon>Ixodes</taxon>
    </lineage>
</organism>
<dbReference type="InterPro" id="IPR001841">
    <property type="entry name" value="Znf_RING"/>
</dbReference>
<dbReference type="InterPro" id="IPR008974">
    <property type="entry name" value="TRAF-like"/>
</dbReference>
<keyword evidence="2" id="KW-0963">Cytoplasm</keyword>
<keyword evidence="3" id="KW-0479">Metal-binding</keyword>
<dbReference type="AlphaFoldDB" id="A0A131XZ40"/>
<dbReference type="PANTHER" id="PTHR10131:SF157">
    <property type="entry name" value="RECEPTOR-ASSOCIATED FACTOR, PUTATIVE-RELATED"/>
    <property type="match status" value="1"/>
</dbReference>
<feature type="domain" description="RING-type" evidence="8">
    <location>
        <begin position="32"/>
        <end position="72"/>
    </location>
</feature>
<dbReference type="SUPFAM" id="SSF49599">
    <property type="entry name" value="TRAF domain-like"/>
    <property type="match status" value="2"/>
</dbReference>
<evidence type="ECO:0000259" key="9">
    <source>
        <dbReference type="PROSITE" id="PS50144"/>
    </source>
</evidence>
<keyword evidence="5" id="KW-0862">Zinc</keyword>
<evidence type="ECO:0000256" key="7">
    <source>
        <dbReference type="SAM" id="MobiDB-lite"/>
    </source>
</evidence>
<name>A0A131XZ40_IXORI</name>
<feature type="compositionally biased region" description="Low complexity" evidence="7">
    <location>
        <begin position="265"/>
        <end position="277"/>
    </location>
</feature>
<comment type="subcellular location">
    <subcellularLocation>
        <location evidence="1">Cytoplasm</location>
    </subcellularLocation>
</comment>
<evidence type="ECO:0000256" key="3">
    <source>
        <dbReference type="ARBA" id="ARBA00022723"/>
    </source>
</evidence>
<dbReference type="PANTHER" id="PTHR10131">
    <property type="entry name" value="TNF RECEPTOR ASSOCIATED FACTOR"/>
    <property type="match status" value="1"/>
</dbReference>
<dbReference type="GO" id="GO:0043122">
    <property type="term" value="P:regulation of canonical NF-kappaB signal transduction"/>
    <property type="evidence" value="ECO:0007669"/>
    <property type="project" value="TreeGrafter"/>
</dbReference>
<feature type="compositionally biased region" description="Polar residues" evidence="7">
    <location>
        <begin position="247"/>
        <end position="257"/>
    </location>
</feature>
<keyword evidence="10" id="KW-0675">Receptor</keyword>
<evidence type="ECO:0000313" key="10">
    <source>
        <dbReference type="EMBL" id="JAP70881.1"/>
    </source>
</evidence>
<accession>A0A131XZ40</accession>
<evidence type="ECO:0000256" key="4">
    <source>
        <dbReference type="ARBA" id="ARBA00022771"/>
    </source>
</evidence>
<dbReference type="InterPro" id="IPR002083">
    <property type="entry name" value="MATH/TRAF_dom"/>
</dbReference>
<feature type="compositionally biased region" description="Low complexity" evidence="7">
    <location>
        <begin position="284"/>
        <end position="295"/>
    </location>
</feature>
<dbReference type="GO" id="GO:0005737">
    <property type="term" value="C:cytoplasm"/>
    <property type="evidence" value="ECO:0007669"/>
    <property type="project" value="UniProtKB-SubCell"/>
</dbReference>
<feature type="region of interest" description="Disordered" evidence="7">
    <location>
        <begin position="394"/>
        <end position="413"/>
    </location>
</feature>
<dbReference type="SUPFAM" id="SSF57850">
    <property type="entry name" value="RING/U-box"/>
    <property type="match status" value="1"/>
</dbReference>
<evidence type="ECO:0000259" key="8">
    <source>
        <dbReference type="PROSITE" id="PS50089"/>
    </source>
</evidence>
<evidence type="ECO:0000256" key="5">
    <source>
        <dbReference type="ARBA" id="ARBA00022833"/>
    </source>
</evidence>
<dbReference type="PROSITE" id="PS50144">
    <property type="entry name" value="MATH"/>
    <property type="match status" value="1"/>
</dbReference>
<dbReference type="Gene3D" id="3.30.40.10">
    <property type="entry name" value="Zinc/RING finger domain, C3HC4 (zinc finger)"/>
    <property type="match status" value="2"/>
</dbReference>
<feature type="compositionally biased region" description="Polar residues" evidence="7">
    <location>
        <begin position="219"/>
        <end position="232"/>
    </location>
</feature>
<dbReference type="InterPro" id="IPR013083">
    <property type="entry name" value="Znf_RING/FYVE/PHD"/>
</dbReference>
<dbReference type="Gene3D" id="2.60.210.10">
    <property type="entry name" value="Apoptosis, Tumor Necrosis Factor Receptor Associated Protein 2, Chain A"/>
    <property type="match status" value="1"/>
</dbReference>
<feature type="domain" description="MATH" evidence="9">
    <location>
        <begin position="297"/>
        <end position="445"/>
    </location>
</feature>
<sequence>MASHGFTCVGFSPKLNWKTVEFLLPMPVYRICSVCGVVPDMIFSLECAHVFCPTCMNEIMVNSPATVCPLDKLAFEDARVSRDSSSAEYVVSCKSYCLNKATGCNYVGPVSEMIEHYDSECSFHKVRCRVCKRSTTRANVLTHVRDGCSADTVLAETAATPTGASAATAGGSDADNANLTIILSKIDNLEQVILARTRDLQHILVDRSHAAATDGSRGTVVQTEQPEVSSTALEAPPPLLNGRASGDSLSSDTPSETSQRDGADSQSSANQAQQQQEQQEEASSEASPAAELSPEPLTTFNWAVKQFRKLRHTPAKIFSSDNFYVGENGYKMRLEGKFHMVNGTSLTLGLYLRLLRGKNDARLEWPFNKKCTFVLVHSKHRHRDLTFTVGESLDEEERQNATNAGLSRPRTEENPAVGIDSCILASQMLQGGFVKDSIFRVRFVVS</sequence>
<dbReference type="InterPro" id="IPR017907">
    <property type="entry name" value="Znf_RING_CS"/>
</dbReference>
<dbReference type="PROSITE" id="PS00518">
    <property type="entry name" value="ZF_RING_1"/>
    <property type="match status" value="1"/>
</dbReference>
<protein>
    <submittedName>
        <fullName evidence="10">Putative tnf receptor-associated factor</fullName>
    </submittedName>
</protein>
<dbReference type="GO" id="GO:0008270">
    <property type="term" value="F:zinc ion binding"/>
    <property type="evidence" value="ECO:0007669"/>
    <property type="project" value="UniProtKB-KW"/>
</dbReference>
<evidence type="ECO:0000256" key="1">
    <source>
        <dbReference type="ARBA" id="ARBA00004496"/>
    </source>
</evidence>
<keyword evidence="4 6" id="KW-0863">Zinc-finger</keyword>